<comment type="caution">
    <text evidence="4">The sequence shown here is derived from an EMBL/GenBank/DDBJ whole genome shotgun (WGS) entry which is preliminary data.</text>
</comment>
<evidence type="ECO:0000256" key="1">
    <source>
        <dbReference type="ARBA" id="ARBA00010617"/>
    </source>
</evidence>
<dbReference type="GO" id="GO:0016491">
    <property type="term" value="F:oxidoreductase activity"/>
    <property type="evidence" value="ECO:0007669"/>
    <property type="project" value="UniProtKB-KW"/>
</dbReference>
<organism evidence="4 5">
    <name type="scientific">Streptosporangium jomthongense</name>
    <dbReference type="NCBI Taxonomy" id="1193683"/>
    <lineage>
        <taxon>Bacteria</taxon>
        <taxon>Bacillati</taxon>
        <taxon>Actinomycetota</taxon>
        <taxon>Actinomycetes</taxon>
        <taxon>Streptosporangiales</taxon>
        <taxon>Streptosporangiaceae</taxon>
        <taxon>Streptosporangium</taxon>
    </lineage>
</organism>
<keyword evidence="2" id="KW-0408">Iron</keyword>
<reference evidence="5" key="1">
    <citation type="journal article" date="2019" name="Int. J. Syst. Evol. Microbiol.">
        <title>The Global Catalogue of Microorganisms (GCM) 10K type strain sequencing project: providing services to taxonomists for standard genome sequencing and annotation.</title>
        <authorList>
            <consortium name="The Broad Institute Genomics Platform"/>
            <consortium name="The Broad Institute Genome Sequencing Center for Infectious Disease"/>
            <person name="Wu L."/>
            <person name="Ma J."/>
        </authorList>
    </citation>
    <scope>NUCLEOTIDE SEQUENCE [LARGE SCALE GENOMIC DNA]</scope>
    <source>
        <strain evidence="5">TBRC 7912</strain>
    </source>
</reference>
<dbReference type="InterPro" id="IPR001128">
    <property type="entry name" value="Cyt_P450"/>
</dbReference>
<dbReference type="CDD" id="cd11030">
    <property type="entry name" value="CYP105-like"/>
    <property type="match status" value="1"/>
</dbReference>
<accession>A0ABV8F873</accession>
<evidence type="ECO:0000313" key="5">
    <source>
        <dbReference type="Proteomes" id="UP001595698"/>
    </source>
</evidence>
<dbReference type="SUPFAM" id="SSF48264">
    <property type="entry name" value="Cytochrome P450"/>
    <property type="match status" value="1"/>
</dbReference>
<protein>
    <submittedName>
        <fullName evidence="4">Cytochrome P450</fullName>
        <ecNumber evidence="4">1.14.-.-</ecNumber>
    </submittedName>
</protein>
<dbReference type="Gene3D" id="1.10.630.10">
    <property type="entry name" value="Cytochrome P450"/>
    <property type="match status" value="1"/>
</dbReference>
<dbReference type="EC" id="1.14.-.-" evidence="4"/>
<dbReference type="PRINTS" id="PR00359">
    <property type="entry name" value="BP450"/>
</dbReference>
<comment type="similarity">
    <text evidence="1 2">Belongs to the cytochrome P450 family.</text>
</comment>
<keyword evidence="5" id="KW-1185">Reference proteome</keyword>
<keyword evidence="2" id="KW-0503">Monooxygenase</keyword>
<keyword evidence="2 4" id="KW-0560">Oxidoreductase</keyword>
<dbReference type="PROSITE" id="PS00086">
    <property type="entry name" value="CYTOCHROME_P450"/>
    <property type="match status" value="1"/>
</dbReference>
<evidence type="ECO:0000313" key="4">
    <source>
        <dbReference type="EMBL" id="MFC3984811.1"/>
    </source>
</evidence>
<gene>
    <name evidence="4" type="ORF">ACFOYY_32110</name>
</gene>
<evidence type="ECO:0000256" key="3">
    <source>
        <dbReference type="SAM" id="MobiDB-lite"/>
    </source>
</evidence>
<dbReference type="Proteomes" id="UP001595698">
    <property type="component" value="Unassembled WGS sequence"/>
</dbReference>
<dbReference type="PANTHER" id="PTHR46696">
    <property type="entry name" value="P450, PUTATIVE (EUROFUNG)-RELATED"/>
    <property type="match status" value="1"/>
</dbReference>
<evidence type="ECO:0000256" key="2">
    <source>
        <dbReference type="RuleBase" id="RU000461"/>
    </source>
</evidence>
<dbReference type="PANTHER" id="PTHR46696:SF1">
    <property type="entry name" value="CYTOCHROME P450 YJIB-RELATED"/>
    <property type="match status" value="1"/>
</dbReference>
<dbReference type="InterPro" id="IPR017972">
    <property type="entry name" value="Cyt_P450_CS"/>
</dbReference>
<dbReference type="Pfam" id="PF00067">
    <property type="entry name" value="p450"/>
    <property type="match status" value="1"/>
</dbReference>
<keyword evidence="2" id="KW-0479">Metal-binding</keyword>
<keyword evidence="2" id="KW-0349">Heme</keyword>
<dbReference type="InterPro" id="IPR002397">
    <property type="entry name" value="Cyt_P450_B"/>
</dbReference>
<dbReference type="PRINTS" id="PR00385">
    <property type="entry name" value="P450"/>
</dbReference>
<dbReference type="InterPro" id="IPR036396">
    <property type="entry name" value="Cyt_P450_sf"/>
</dbReference>
<dbReference type="EMBL" id="JBHSBC010000038">
    <property type="protein sequence ID" value="MFC3984811.1"/>
    <property type="molecule type" value="Genomic_DNA"/>
</dbReference>
<feature type="region of interest" description="Disordered" evidence="3">
    <location>
        <begin position="1"/>
        <end position="25"/>
    </location>
</feature>
<proteinExistence type="inferred from homology"/>
<sequence>MSESPHTAMTMPTARQSGCPFDPPKELIEAREQSPISRLTFADGHQGWLVTGYDLTRSILADPRFSSRKELMVHHPMIDYGDVEVPPAPPGEFLLMDEPRHGRYRKPLVGKFTVRRMRQLTERVEQITADHLDAMERAGTTADLVTAFAKPVPAMVICELLGVPYEDRDFFQEHIDNFLGGEVSDEVLIASYLAVQRYLAELVAAKRANPTDDVLSDLLDSDLTDEELKGMALILLSAGFDTTANMLALGTFALLQNPEQLAALRADPTLVDQAVEELLRYLSVVKHFYRVALEDVEVGGHIITAGTMVILGLNTANRDPERFPDPHRLDLRRQDGGHLAFSHGIHQCLGQQLARVEMRVAFPALLNRFPTLRLAVPAEEVALRPEIADVYGVKSLPVTWS</sequence>
<name>A0ABV8F873_9ACTN</name>
<dbReference type="RefSeq" id="WP_386194803.1">
    <property type="nucleotide sequence ID" value="NZ_JBHSBC010000038.1"/>
</dbReference>